<reference evidence="1" key="1">
    <citation type="submission" date="2016-08" db="EMBL/GenBank/DDBJ databases">
        <authorList>
            <person name="Seilhamer J.J."/>
        </authorList>
    </citation>
    <scope>NUCLEOTIDE SEQUENCE</scope>
    <source>
        <strain evidence="1">86</strain>
    </source>
</reference>
<accession>A0A212LLM7</accession>
<gene>
    <name evidence="1" type="ORF">KL86PLE_70164</name>
</gene>
<name>A0A212LLM7_9HYPH</name>
<protein>
    <submittedName>
        <fullName evidence="1">Uncharacterized protein</fullName>
    </submittedName>
</protein>
<dbReference type="EMBL" id="FMJD01000011">
    <property type="protein sequence ID" value="SCM78427.1"/>
    <property type="molecule type" value="Genomic_DNA"/>
</dbReference>
<dbReference type="AlphaFoldDB" id="A0A212LLM7"/>
<proteinExistence type="predicted"/>
<sequence length="37" mass="4031">MHPLSDEPAEYLIKDRHVVHALSLAGLVHAVPDANTI</sequence>
<evidence type="ECO:0000313" key="1">
    <source>
        <dbReference type="EMBL" id="SCM78427.1"/>
    </source>
</evidence>
<organism evidence="1">
    <name type="scientific">uncultured Pleomorphomonas sp</name>
    <dbReference type="NCBI Taxonomy" id="442121"/>
    <lineage>
        <taxon>Bacteria</taxon>
        <taxon>Pseudomonadati</taxon>
        <taxon>Pseudomonadota</taxon>
        <taxon>Alphaproteobacteria</taxon>
        <taxon>Hyphomicrobiales</taxon>
        <taxon>Pleomorphomonadaceae</taxon>
        <taxon>Pleomorphomonas</taxon>
        <taxon>environmental samples</taxon>
    </lineage>
</organism>